<evidence type="ECO:0000256" key="1">
    <source>
        <dbReference type="SAM" id="Coils"/>
    </source>
</evidence>
<sequence>MKSESYKSYYQQLDKDQKQLEQQEKDYERLVAEKNEKLWSLNNQQMKQLKHLLNLEMRTKQQTIEIFELIKTHPFLSDFMSANLVEDARSVSSLAICKTMRIENFKESEIIMEQDQMANDKLYIIVQGSAVVVKKSNNQNINDMKQMKILMQSQEEIVSKSQAGSDSQQDDKSLQYRAKKKNKNICKLFEENEVIQKQGNLQNFSSQQSKESFNLQNDKKQTNFLSDNISPIMEKSNDKIQFNQLEGKRFLNHYLKNTQMITRGSFDNNKINENFGNARMSYSSSRKQSLSNNSQTSKRSSCNLQPNQLPFQDRERIETNSNSGFGEIALLSKNSLRNATVIASKNTTCLVITREQYRGIVNSCNIESYQKEKTLQVILPQLIEMQWEKKRKILNLFSFLTKGQGEYLIREQLPGDSVYFLVHGKICIQKKVDNENEPLSQDFQMKKNLKQKNEILDLMEVGEISLIGQEVFFKENAKMKNEYQYKLDQIQQQIKKLKIQISKPCYINNKNSDNNNQMKKELLEEKHNLEKQSQYLHDFQSKENFADYDYSIKILSKEAIFLRLHRSGFNVLKREISECQNIFQNFYSSQSQILQQTFENRVQRLKKIQKIKDVIQVNKNLQEADVDQCLDLHKIEMQDVYSQMRNSAYNSHISKEKQMQVNQMNQLQCDLGKEYKIPEQMRQMTDYLDMKQVLQQSKYNINILRHLSNNAIKNMRKISGNKQKLKMFQKQNSKEDNQQEKISNQIQNQQEQKKKFEELALIKYNLDNFGSFGIKSNSQNGKIIKKYLEQIEESSQYEPDVQKSGANLIKNKYIEDQKPNEFYQQKYSQLVEKLLNQSKVENESKNKIQQIKVKVQKVQKKKQNIDDNKEKILINDQNQSQEVSLFNKQLFQGFDFGKKDNTYLEKQLKLNQLKNSKIKSLVSLEMGISGKINYFDKRLRRKVNKSLTTFKQKDGKFKLNCENSEINQAISINKPVTFNDIQDNNMNDSNNIKKSQKKYSDNFSIQSVKSCENLKLDVSQNIVNQKQNQNQSQSQNVVYKDEIQISDFLNESNNYACQKNENQLQKTGRKNQDNTTCVQSFAKSSQENLEMESSQSFLTQQKSVNKENFGKYMLERNQIYSQNLE</sequence>
<organism evidence="4 5">
    <name type="scientific">Pseudocohnilembus persalinus</name>
    <name type="common">Ciliate</name>
    <dbReference type="NCBI Taxonomy" id="266149"/>
    <lineage>
        <taxon>Eukaryota</taxon>
        <taxon>Sar</taxon>
        <taxon>Alveolata</taxon>
        <taxon>Ciliophora</taxon>
        <taxon>Intramacronucleata</taxon>
        <taxon>Oligohymenophorea</taxon>
        <taxon>Scuticociliatia</taxon>
        <taxon>Philasterida</taxon>
        <taxon>Pseudocohnilembidae</taxon>
        <taxon>Pseudocohnilembus</taxon>
    </lineage>
</organism>
<dbReference type="SUPFAM" id="SSF51206">
    <property type="entry name" value="cAMP-binding domain-like"/>
    <property type="match status" value="2"/>
</dbReference>
<accession>A0A0V0QW90</accession>
<feature type="coiled-coil region" evidence="1">
    <location>
        <begin position="480"/>
        <end position="532"/>
    </location>
</feature>
<dbReference type="InterPro" id="IPR018490">
    <property type="entry name" value="cNMP-bd_dom_sf"/>
</dbReference>
<dbReference type="Gene3D" id="2.60.120.10">
    <property type="entry name" value="Jelly Rolls"/>
    <property type="match status" value="2"/>
</dbReference>
<feature type="domain" description="Cyclic nucleotide-binding" evidence="3">
    <location>
        <begin position="325"/>
        <end position="361"/>
    </location>
</feature>
<protein>
    <submittedName>
        <fullName evidence="4">Cyclic nucleotide-binding protein</fullName>
    </submittedName>
</protein>
<reference evidence="4 5" key="1">
    <citation type="journal article" date="2015" name="Sci. Rep.">
        <title>Genome of the facultative scuticociliatosis pathogen Pseudocohnilembus persalinus provides insight into its virulence through horizontal gene transfer.</title>
        <authorList>
            <person name="Xiong J."/>
            <person name="Wang G."/>
            <person name="Cheng J."/>
            <person name="Tian M."/>
            <person name="Pan X."/>
            <person name="Warren A."/>
            <person name="Jiang C."/>
            <person name="Yuan D."/>
            <person name="Miao W."/>
        </authorList>
    </citation>
    <scope>NUCLEOTIDE SEQUENCE [LARGE SCALE GENOMIC DNA]</scope>
    <source>
        <strain evidence="4">36N120E</strain>
    </source>
</reference>
<dbReference type="EMBL" id="LDAU01000094">
    <property type="protein sequence ID" value="KRX06591.1"/>
    <property type="molecule type" value="Genomic_DNA"/>
</dbReference>
<dbReference type="Proteomes" id="UP000054937">
    <property type="component" value="Unassembled WGS sequence"/>
</dbReference>
<dbReference type="PROSITE" id="PS50042">
    <property type="entry name" value="CNMP_BINDING_3"/>
    <property type="match status" value="2"/>
</dbReference>
<dbReference type="InterPro" id="IPR014710">
    <property type="entry name" value="RmlC-like_jellyroll"/>
</dbReference>
<dbReference type="InterPro" id="IPR000595">
    <property type="entry name" value="cNMP-bd_dom"/>
</dbReference>
<feature type="domain" description="Cyclic nucleotide-binding" evidence="3">
    <location>
        <begin position="378"/>
        <end position="437"/>
    </location>
</feature>
<comment type="caution">
    <text evidence="4">The sequence shown here is derived from an EMBL/GenBank/DDBJ whole genome shotgun (WGS) entry which is preliminary data.</text>
</comment>
<feature type="region of interest" description="Disordered" evidence="2">
    <location>
        <begin position="280"/>
        <end position="308"/>
    </location>
</feature>
<evidence type="ECO:0000259" key="3">
    <source>
        <dbReference type="PROSITE" id="PS50042"/>
    </source>
</evidence>
<keyword evidence="1" id="KW-0175">Coiled coil</keyword>
<gene>
    <name evidence="4" type="ORF">PPERSA_13070</name>
</gene>
<feature type="compositionally biased region" description="Low complexity" evidence="2">
    <location>
        <begin position="740"/>
        <end position="749"/>
    </location>
</feature>
<name>A0A0V0QW90_PSEPJ</name>
<dbReference type="AlphaFoldDB" id="A0A0V0QW90"/>
<feature type="compositionally biased region" description="Low complexity" evidence="2">
    <location>
        <begin position="281"/>
        <end position="295"/>
    </location>
</feature>
<feature type="compositionally biased region" description="Polar residues" evidence="2">
    <location>
        <begin position="296"/>
        <end position="308"/>
    </location>
</feature>
<evidence type="ECO:0000256" key="2">
    <source>
        <dbReference type="SAM" id="MobiDB-lite"/>
    </source>
</evidence>
<proteinExistence type="predicted"/>
<dbReference type="InParanoid" id="A0A0V0QW90"/>
<keyword evidence="5" id="KW-1185">Reference proteome</keyword>
<feature type="region of interest" description="Disordered" evidence="2">
    <location>
        <begin position="730"/>
        <end position="749"/>
    </location>
</feature>
<evidence type="ECO:0000313" key="5">
    <source>
        <dbReference type="Proteomes" id="UP000054937"/>
    </source>
</evidence>
<feature type="coiled-coil region" evidence="1">
    <location>
        <begin position="6"/>
        <end position="37"/>
    </location>
</feature>
<feature type="coiled-coil region" evidence="1">
    <location>
        <begin position="841"/>
        <end position="868"/>
    </location>
</feature>
<evidence type="ECO:0000313" key="4">
    <source>
        <dbReference type="EMBL" id="KRX06591.1"/>
    </source>
</evidence>
<dbReference type="OrthoDB" id="289959at2759"/>